<reference evidence="1" key="1">
    <citation type="journal article" date="2021" name="Proc. Natl. Acad. Sci. U.S.A.">
        <title>A Catalog of Tens of Thousands of Viruses from Human Metagenomes Reveals Hidden Associations with Chronic Diseases.</title>
        <authorList>
            <person name="Tisza M.J."/>
            <person name="Buck C.B."/>
        </authorList>
    </citation>
    <scope>NUCLEOTIDE SEQUENCE</scope>
    <source>
        <strain evidence="1">Ct78050</strain>
    </source>
</reference>
<sequence>MQNKCLIHWSFIKKAFCVLNADRRITLVVGEK</sequence>
<accession>A0A8S5R0N4</accession>
<name>A0A8S5R0N4_9CAUD</name>
<protein>
    <submittedName>
        <fullName evidence="1">Uncharacterized protein</fullName>
    </submittedName>
</protein>
<evidence type="ECO:0000313" key="1">
    <source>
        <dbReference type="EMBL" id="DAE25022.1"/>
    </source>
</evidence>
<proteinExistence type="predicted"/>
<dbReference type="EMBL" id="BK015791">
    <property type="protein sequence ID" value="DAE25022.1"/>
    <property type="molecule type" value="Genomic_DNA"/>
</dbReference>
<organism evidence="1">
    <name type="scientific">Myoviridae sp. ct78050</name>
    <dbReference type="NCBI Taxonomy" id="2826617"/>
    <lineage>
        <taxon>Viruses</taxon>
        <taxon>Duplodnaviria</taxon>
        <taxon>Heunggongvirae</taxon>
        <taxon>Uroviricota</taxon>
        <taxon>Caudoviricetes</taxon>
    </lineage>
</organism>